<dbReference type="EMBL" id="BAABJJ010000002">
    <property type="protein sequence ID" value="GAA4933540.1"/>
    <property type="molecule type" value="Genomic_DNA"/>
</dbReference>
<protein>
    <recommendedName>
        <fullName evidence="3">WD40-like Beta Propeller Repeat</fullName>
    </recommendedName>
</protein>
<keyword evidence="2" id="KW-1185">Reference proteome</keyword>
<dbReference type="InterPro" id="IPR011042">
    <property type="entry name" value="6-blade_b-propeller_TolB-like"/>
</dbReference>
<dbReference type="Gene3D" id="2.120.10.30">
    <property type="entry name" value="TolB, C-terminal domain"/>
    <property type="match status" value="1"/>
</dbReference>
<reference evidence="2" key="1">
    <citation type="journal article" date="2019" name="Int. J. Syst. Evol. Microbiol.">
        <title>The Global Catalogue of Microorganisms (GCM) 10K type strain sequencing project: providing services to taxonomists for standard genome sequencing and annotation.</title>
        <authorList>
            <consortium name="The Broad Institute Genomics Platform"/>
            <consortium name="The Broad Institute Genome Sequencing Center for Infectious Disease"/>
            <person name="Wu L."/>
            <person name="Ma J."/>
        </authorList>
    </citation>
    <scope>NUCLEOTIDE SEQUENCE [LARGE SCALE GENOMIC DNA]</scope>
    <source>
        <strain evidence="2">JCM 18285</strain>
    </source>
</reference>
<comment type="caution">
    <text evidence="1">The sequence shown here is derived from an EMBL/GenBank/DDBJ whole genome shotgun (WGS) entry which is preliminary data.</text>
</comment>
<proteinExistence type="predicted"/>
<dbReference type="SUPFAM" id="SSF82171">
    <property type="entry name" value="DPP6 N-terminal domain-like"/>
    <property type="match status" value="1"/>
</dbReference>
<evidence type="ECO:0008006" key="3">
    <source>
        <dbReference type="Google" id="ProtNLM"/>
    </source>
</evidence>
<evidence type="ECO:0000313" key="2">
    <source>
        <dbReference type="Proteomes" id="UP001501302"/>
    </source>
</evidence>
<evidence type="ECO:0000313" key="1">
    <source>
        <dbReference type="EMBL" id="GAA4933540.1"/>
    </source>
</evidence>
<name>A0ABP9GG34_9FLAO</name>
<organism evidence="1 2">
    <name type="scientific">Algibacter agarivorans</name>
    <dbReference type="NCBI Taxonomy" id="1109741"/>
    <lineage>
        <taxon>Bacteria</taxon>
        <taxon>Pseudomonadati</taxon>
        <taxon>Bacteroidota</taxon>
        <taxon>Flavobacteriia</taxon>
        <taxon>Flavobacteriales</taxon>
        <taxon>Flavobacteriaceae</taxon>
        <taxon>Algibacter</taxon>
    </lineage>
</organism>
<dbReference type="Proteomes" id="UP001501302">
    <property type="component" value="Unassembled WGS sequence"/>
</dbReference>
<dbReference type="Pfam" id="PF07676">
    <property type="entry name" value="PD40"/>
    <property type="match status" value="2"/>
</dbReference>
<accession>A0ABP9GG34</accession>
<dbReference type="RefSeq" id="WP_345189697.1">
    <property type="nucleotide sequence ID" value="NZ_BAABJJ010000002.1"/>
</dbReference>
<dbReference type="InterPro" id="IPR011659">
    <property type="entry name" value="WD40"/>
</dbReference>
<sequence length="304" mass="34268">MLKQFYYIIFLSSVLSFSQTEDYTVKNLKINTENAHFGLMPFGDNKIIYTSYFIDKRGKVKRYEGNPVLTVFEADLSEERSIINVNPIQIDSKAQIAGITSAAISPDGKLIYITTHYTRKNMPKGDFKETNFHIKVGEFKAGLGWTNFKVLPFCNPKYSYAHPALSYDGKALYFTSNLRGGKETTKGGSDIFMVDIFGENEYSTPKNLGSKANSYSREMFPFMSAENILYFASNRPGGYGGFDIYKSKMNESGVFQKAVKLPKPLNSNKDDLSLIMNSDNTSGYFVSKRVGGKGDDDIYYFVKN</sequence>
<gene>
    <name evidence="1" type="ORF">GCM10023314_02510</name>
</gene>